<reference evidence="3 4" key="1">
    <citation type="submission" date="2019-02" db="EMBL/GenBank/DDBJ databases">
        <title>Sequencing the genomes of 1000 actinobacteria strains.</title>
        <authorList>
            <person name="Klenk H.-P."/>
        </authorList>
    </citation>
    <scope>NUCLEOTIDE SEQUENCE [LARGE SCALE GENOMIC DNA]</scope>
    <source>
        <strain evidence="3 4">DSM 45779</strain>
    </source>
</reference>
<evidence type="ECO:0000313" key="4">
    <source>
        <dbReference type="Proteomes" id="UP000291591"/>
    </source>
</evidence>
<evidence type="ECO:0000256" key="2">
    <source>
        <dbReference type="SAM" id="Phobius"/>
    </source>
</evidence>
<organism evidence="3 4">
    <name type="scientific">Pseudonocardia sediminis</name>
    <dbReference type="NCBI Taxonomy" id="1397368"/>
    <lineage>
        <taxon>Bacteria</taxon>
        <taxon>Bacillati</taxon>
        <taxon>Actinomycetota</taxon>
        <taxon>Actinomycetes</taxon>
        <taxon>Pseudonocardiales</taxon>
        <taxon>Pseudonocardiaceae</taxon>
        <taxon>Pseudonocardia</taxon>
    </lineage>
</organism>
<accession>A0A4Q7UVC0</accession>
<evidence type="ECO:0000313" key="3">
    <source>
        <dbReference type="EMBL" id="RZT84878.1"/>
    </source>
</evidence>
<protein>
    <submittedName>
        <fullName evidence="3">Uncharacterized protein</fullName>
    </submittedName>
</protein>
<sequence length="160" mass="16649">MREPGPVRGRAVITYELQETRDVPVDGRRHPSVRVAGAEDVRDIRTARSVRSGAGRRPASGVAVVARQRTSVRRDRPVPARTAPGRTRSAARGVALCPGPVPLAPRAVVSAARYRMRRLVAGAGLVLASAAVVFGLGLLADASAAANGAPIAPVTVLHGF</sequence>
<proteinExistence type="predicted"/>
<evidence type="ECO:0000256" key="1">
    <source>
        <dbReference type="SAM" id="MobiDB-lite"/>
    </source>
</evidence>
<name>A0A4Q7UVC0_PSEST</name>
<dbReference type="Proteomes" id="UP000291591">
    <property type="component" value="Unassembled WGS sequence"/>
</dbReference>
<dbReference type="EMBL" id="SHKL01000001">
    <property type="protein sequence ID" value="RZT84878.1"/>
    <property type="molecule type" value="Genomic_DNA"/>
</dbReference>
<keyword evidence="2" id="KW-1133">Transmembrane helix</keyword>
<gene>
    <name evidence="3" type="ORF">EV383_1735</name>
</gene>
<keyword evidence="4" id="KW-1185">Reference proteome</keyword>
<feature type="region of interest" description="Disordered" evidence="1">
    <location>
        <begin position="49"/>
        <end position="89"/>
    </location>
</feature>
<feature type="transmembrane region" description="Helical" evidence="2">
    <location>
        <begin position="119"/>
        <end position="140"/>
    </location>
</feature>
<dbReference type="AlphaFoldDB" id="A0A4Q7UVC0"/>
<keyword evidence="2" id="KW-0472">Membrane</keyword>
<comment type="caution">
    <text evidence="3">The sequence shown here is derived from an EMBL/GenBank/DDBJ whole genome shotgun (WGS) entry which is preliminary data.</text>
</comment>
<keyword evidence="2" id="KW-0812">Transmembrane</keyword>